<keyword evidence="1" id="KW-0472">Membrane</keyword>
<keyword evidence="1" id="KW-1133">Transmembrane helix</keyword>
<dbReference type="AlphaFoldDB" id="A0A9P8I8W5"/>
<feature type="transmembrane region" description="Helical" evidence="1">
    <location>
        <begin position="57"/>
        <end position="78"/>
    </location>
</feature>
<keyword evidence="3" id="KW-1185">Reference proteome</keyword>
<feature type="transmembrane region" description="Helical" evidence="1">
    <location>
        <begin position="90"/>
        <end position="114"/>
    </location>
</feature>
<evidence type="ECO:0000313" key="3">
    <source>
        <dbReference type="Proteomes" id="UP000698800"/>
    </source>
</evidence>
<comment type="caution">
    <text evidence="2">The sequence shown here is derived from an EMBL/GenBank/DDBJ whole genome shotgun (WGS) entry which is preliminary data.</text>
</comment>
<dbReference type="Proteomes" id="UP000698800">
    <property type="component" value="Unassembled WGS sequence"/>
</dbReference>
<organism evidence="2 3">
    <name type="scientific">Glutinoglossum americanum</name>
    <dbReference type="NCBI Taxonomy" id="1670608"/>
    <lineage>
        <taxon>Eukaryota</taxon>
        <taxon>Fungi</taxon>
        <taxon>Dikarya</taxon>
        <taxon>Ascomycota</taxon>
        <taxon>Pezizomycotina</taxon>
        <taxon>Geoglossomycetes</taxon>
        <taxon>Geoglossales</taxon>
        <taxon>Geoglossaceae</taxon>
        <taxon>Glutinoglossum</taxon>
    </lineage>
</organism>
<sequence>MHIVGGLYNGVVIRPEFLLSFRTVELFALPMLALGVLDHLREILDQSESKLSKTLNWLQLPSLTSIFLILLGAMFIGVQSMVHAHLPTSVLWQAALIITVLNVGLMIPPGIILFKSYKVLTTPHSVLLRTFPAMVPILVVRLAWPIKRVTLPTVINFPSRGKAFLQHVALDFVMEMLLLAIWGISSFLIDSWEERRKRELNKLRKDIAATASEILRKIPDNPNSRVHRFHWTDDTRSALLQYLSANDINQRRNTLCSLAEILADGIELEEKPQQPLFKPTLRTLGEEGGYDRYFRKIDIEATNLYIQAFLQVPLVPGEVPMERLLVASAVNRAVSSIEQERILSFYSMVQNS</sequence>
<reference evidence="2" key="1">
    <citation type="submission" date="2021-03" db="EMBL/GenBank/DDBJ databases">
        <title>Comparative genomics and phylogenomic investigation of the class Geoglossomycetes provide insights into ecological specialization and systematics.</title>
        <authorList>
            <person name="Melie T."/>
            <person name="Pirro S."/>
            <person name="Miller A.N."/>
            <person name="Quandt A."/>
        </authorList>
    </citation>
    <scope>NUCLEOTIDE SEQUENCE</scope>
    <source>
        <strain evidence="2">GBOQ0MN5Z8</strain>
    </source>
</reference>
<evidence type="ECO:0000256" key="1">
    <source>
        <dbReference type="SAM" id="Phobius"/>
    </source>
</evidence>
<evidence type="ECO:0000313" key="2">
    <source>
        <dbReference type="EMBL" id="KAH0544772.1"/>
    </source>
</evidence>
<name>A0A9P8I8W5_9PEZI</name>
<proteinExistence type="predicted"/>
<gene>
    <name evidence="2" type="ORF">FGG08_001139</name>
</gene>
<protein>
    <submittedName>
        <fullName evidence="2">Uncharacterized protein</fullName>
    </submittedName>
</protein>
<accession>A0A9P8I8W5</accession>
<feature type="transmembrane region" description="Helical" evidence="1">
    <location>
        <begin position="126"/>
        <end position="144"/>
    </location>
</feature>
<keyword evidence="1" id="KW-0812">Transmembrane</keyword>
<feature type="transmembrane region" description="Helical" evidence="1">
    <location>
        <begin position="164"/>
        <end position="189"/>
    </location>
</feature>
<dbReference type="EMBL" id="JAGHQL010000014">
    <property type="protein sequence ID" value="KAH0544772.1"/>
    <property type="molecule type" value="Genomic_DNA"/>
</dbReference>